<dbReference type="RefSeq" id="WP_171082781.1">
    <property type="nucleotide sequence ID" value="NZ_JABAIV010000002.1"/>
</dbReference>
<dbReference type="InterPro" id="IPR012338">
    <property type="entry name" value="Beta-lactam/transpept-like"/>
</dbReference>
<dbReference type="Proteomes" id="UP000533905">
    <property type="component" value="Unassembled WGS sequence"/>
</dbReference>
<protein>
    <submittedName>
        <fullName evidence="3">Beta-lactamase family protein</fullName>
    </submittedName>
</protein>
<keyword evidence="1" id="KW-0732">Signal</keyword>
<dbReference type="SUPFAM" id="SSF56601">
    <property type="entry name" value="beta-lactamase/transpeptidase-like"/>
    <property type="match status" value="1"/>
</dbReference>
<feature type="signal peptide" evidence="1">
    <location>
        <begin position="1"/>
        <end position="30"/>
    </location>
</feature>
<dbReference type="PANTHER" id="PTHR46825">
    <property type="entry name" value="D-ALANYL-D-ALANINE-CARBOXYPEPTIDASE/ENDOPEPTIDASE AMPH"/>
    <property type="match status" value="1"/>
</dbReference>
<name>A0A7Y2JZX8_9BURK</name>
<dbReference type="AlphaFoldDB" id="A0A7Y2JZX8"/>
<dbReference type="PANTHER" id="PTHR46825:SF12">
    <property type="entry name" value="PENICILLIN-BINDING PROTEIN 4"/>
    <property type="match status" value="1"/>
</dbReference>
<comment type="caution">
    <text evidence="3">The sequence shown here is derived from an EMBL/GenBank/DDBJ whole genome shotgun (WGS) entry which is preliminary data.</text>
</comment>
<accession>A0A7Y2JZX8</accession>
<feature type="domain" description="Beta-lactamase-related" evidence="2">
    <location>
        <begin position="57"/>
        <end position="384"/>
    </location>
</feature>
<proteinExistence type="predicted"/>
<dbReference type="InterPro" id="IPR001466">
    <property type="entry name" value="Beta-lactam-related"/>
</dbReference>
<evidence type="ECO:0000313" key="3">
    <source>
        <dbReference type="EMBL" id="NNG22864.1"/>
    </source>
</evidence>
<sequence>MVGRKNTVALAAYAVGMTMAAASAPTAAQAQDADAIARIERGLRPAVAIQGVKIDARTLAGEMQRLHVPGLSVAVIRGGKIAWAKGYGVTQAGGAPVTPQTLFQAASISKPITAMGALKMAEAGQFDLDADINSILTSWKLPAGAARRPVSMRQLLSHTAGTTVSGFRGYAAGAQVPTLLQVLEGQAPANNGPVRNETAPGDAWNYSGGGYSVVQQAMVDRSGRPFDALMDETVLKPLGMADSSFAQPLPGALLARAALPHDGAGTAIAGGPHTHPEMAAAGMWTTPTDLAKFALAVQRGAAGADGALSATMTRTMLRPVMNNYALGLEIDGKAPQHAFGHGGRNVGYENSLYAYVQRGDGAVVMTNGDRGGEVAQGLIRAIAAEYRWPTYQTMQRKAIALPAATRAMLAGRYAIKGETAFEIADRAGKLMIALRENQWEPLYAESARRLFVLSRELDLHMAGKGGRLVSGSFQVEVTRVP</sequence>
<evidence type="ECO:0000256" key="1">
    <source>
        <dbReference type="SAM" id="SignalP"/>
    </source>
</evidence>
<evidence type="ECO:0000259" key="2">
    <source>
        <dbReference type="Pfam" id="PF00144"/>
    </source>
</evidence>
<dbReference type="EMBL" id="JABAIV010000002">
    <property type="protein sequence ID" value="NNG22864.1"/>
    <property type="molecule type" value="Genomic_DNA"/>
</dbReference>
<organism evidence="3 4">
    <name type="scientific">Telluria aromaticivorans</name>
    <dbReference type="NCBI Taxonomy" id="2725995"/>
    <lineage>
        <taxon>Bacteria</taxon>
        <taxon>Pseudomonadati</taxon>
        <taxon>Pseudomonadota</taxon>
        <taxon>Betaproteobacteria</taxon>
        <taxon>Burkholderiales</taxon>
        <taxon>Oxalobacteraceae</taxon>
        <taxon>Telluria group</taxon>
        <taxon>Telluria</taxon>
    </lineage>
</organism>
<evidence type="ECO:0000313" key="4">
    <source>
        <dbReference type="Proteomes" id="UP000533905"/>
    </source>
</evidence>
<gene>
    <name evidence="3" type="ORF">HGB41_07595</name>
</gene>
<keyword evidence="4" id="KW-1185">Reference proteome</keyword>
<reference evidence="3 4" key="1">
    <citation type="submission" date="2020-04" db="EMBL/GenBank/DDBJ databases">
        <title>Massilia sp. nov., a cold adapted bacteria isolated from Arctic soil.</title>
        <authorList>
            <person name="Son J."/>
            <person name="Ka J.-O."/>
        </authorList>
    </citation>
    <scope>NUCLEOTIDE SEQUENCE [LARGE SCALE GENOMIC DNA]</scope>
    <source>
        <strain evidence="3 4">ML15P13</strain>
    </source>
</reference>
<dbReference type="Gene3D" id="3.40.710.10">
    <property type="entry name" value="DD-peptidase/beta-lactamase superfamily"/>
    <property type="match status" value="1"/>
</dbReference>
<dbReference type="InterPro" id="IPR050491">
    <property type="entry name" value="AmpC-like"/>
</dbReference>
<feature type="chain" id="PRO_5031017629" evidence="1">
    <location>
        <begin position="31"/>
        <end position="481"/>
    </location>
</feature>
<dbReference type="Pfam" id="PF00144">
    <property type="entry name" value="Beta-lactamase"/>
    <property type="match status" value="1"/>
</dbReference>